<comment type="subcellular location">
    <subcellularLocation>
        <location evidence="2">Membrane</location>
        <topology evidence="2">Multi-pass membrane protein</topology>
    </subcellularLocation>
</comment>
<keyword evidence="5 11" id="KW-0812">Transmembrane</keyword>
<keyword evidence="4 14" id="KW-0645">Protease</keyword>
<dbReference type="InterPro" id="IPR041489">
    <property type="entry name" value="PDZ_6"/>
</dbReference>
<dbReference type="GO" id="GO:0008233">
    <property type="term" value="F:peptidase activity"/>
    <property type="evidence" value="ECO:0007669"/>
    <property type="project" value="UniProtKB-KW"/>
</dbReference>
<dbReference type="Pfam" id="PF02163">
    <property type="entry name" value="Peptidase_M50"/>
    <property type="match status" value="1"/>
</dbReference>
<dbReference type="GO" id="GO:0006508">
    <property type="term" value="P:proteolysis"/>
    <property type="evidence" value="ECO:0007669"/>
    <property type="project" value="UniProtKB-KW"/>
</dbReference>
<evidence type="ECO:0000313" key="15">
    <source>
        <dbReference type="Proteomes" id="UP000705983"/>
    </source>
</evidence>
<dbReference type="InterPro" id="IPR008915">
    <property type="entry name" value="Peptidase_M50"/>
</dbReference>
<comment type="similarity">
    <text evidence="3">Belongs to the peptidase M50B family.</text>
</comment>
<evidence type="ECO:0000256" key="10">
    <source>
        <dbReference type="ARBA" id="ARBA00023136"/>
    </source>
</evidence>
<protein>
    <submittedName>
        <fullName evidence="14">Site-2 protease family protein</fullName>
    </submittedName>
</protein>
<evidence type="ECO:0000259" key="13">
    <source>
        <dbReference type="Pfam" id="PF17820"/>
    </source>
</evidence>
<dbReference type="Pfam" id="PF17820">
    <property type="entry name" value="PDZ_6"/>
    <property type="match status" value="1"/>
</dbReference>
<comment type="cofactor">
    <cofactor evidence="1">
        <name>Zn(2+)</name>
        <dbReference type="ChEBI" id="CHEBI:29105"/>
    </cofactor>
</comment>
<sequence>MSIAGLFVLVIGVILAIALHEIGHLVPAKLFGVKVPKYFIGFGPTLFSRTFRGTEYGVKAIPLGGFVQLSGMYAPAKDGVVLTNRKGQLTLAEEARRVSAEQIEPGEEEHAFYRLSVPKKLAVMFGGPFVNLLIALALSVVLLVGIGAPALLNQVGAIPACVSASECSDADPVTPAETAGLRPGDTILSWGGTPTQSWTDVQQAISSGTASPTEVTVDRDGDTISLTVTPVMLERPVVDEDGQVVLENGEELTQVLPYVGIAPAIGLERQSITAVPGYIGDMLWRTAGVIVRLPQQLWSLTTDFVTGQERDQSSIVGIIGVAQVAGQITGADIDGYSATEKTADLINLLIALNVSLFAFNMLPLLPLDGGHITGALYEGARRRWAAMRGRPDPGPADTARLMPLSYAVAGAFILMTVILIVVDIFNPITLY</sequence>
<keyword evidence="10 11" id="KW-0472">Membrane</keyword>
<feature type="transmembrane region" description="Helical" evidence="11">
    <location>
        <begin position="404"/>
        <end position="425"/>
    </location>
</feature>
<evidence type="ECO:0000256" key="3">
    <source>
        <dbReference type="ARBA" id="ARBA00007931"/>
    </source>
</evidence>
<feature type="transmembrane region" description="Helical" evidence="11">
    <location>
        <begin position="121"/>
        <end position="144"/>
    </location>
</feature>
<dbReference type="Gene3D" id="2.30.42.10">
    <property type="match status" value="1"/>
</dbReference>
<dbReference type="CDD" id="cd06163">
    <property type="entry name" value="S2P-M50_PDZ_RseP-like"/>
    <property type="match status" value="1"/>
</dbReference>
<dbReference type="EMBL" id="JAFFJS010000005">
    <property type="protein sequence ID" value="MBM9433707.1"/>
    <property type="molecule type" value="Genomic_DNA"/>
</dbReference>
<feature type="transmembrane region" description="Helical" evidence="11">
    <location>
        <begin position="345"/>
        <end position="365"/>
    </location>
</feature>
<keyword evidence="15" id="KW-1185">Reference proteome</keyword>
<evidence type="ECO:0000256" key="2">
    <source>
        <dbReference type="ARBA" id="ARBA00004141"/>
    </source>
</evidence>
<evidence type="ECO:0000256" key="11">
    <source>
        <dbReference type="SAM" id="Phobius"/>
    </source>
</evidence>
<evidence type="ECO:0000256" key="1">
    <source>
        <dbReference type="ARBA" id="ARBA00001947"/>
    </source>
</evidence>
<dbReference type="InterPro" id="IPR036034">
    <property type="entry name" value="PDZ_sf"/>
</dbReference>
<name>A0ABS2TGE9_9ACTO</name>
<dbReference type="CDD" id="cd23081">
    <property type="entry name" value="cpPDZ_EcRseP-like"/>
    <property type="match status" value="1"/>
</dbReference>
<keyword evidence="8 11" id="KW-1133">Transmembrane helix</keyword>
<dbReference type="Proteomes" id="UP000705983">
    <property type="component" value="Unassembled WGS sequence"/>
</dbReference>
<evidence type="ECO:0000256" key="5">
    <source>
        <dbReference type="ARBA" id="ARBA00022692"/>
    </source>
</evidence>
<gene>
    <name evidence="14" type="ORF">JVW63_08370</name>
</gene>
<evidence type="ECO:0000256" key="6">
    <source>
        <dbReference type="ARBA" id="ARBA00022801"/>
    </source>
</evidence>
<comment type="caution">
    <text evidence="14">The sequence shown here is derived from an EMBL/GenBank/DDBJ whole genome shotgun (WGS) entry which is preliminary data.</text>
</comment>
<evidence type="ECO:0000313" key="14">
    <source>
        <dbReference type="EMBL" id="MBM9433707.1"/>
    </source>
</evidence>
<reference evidence="15" key="1">
    <citation type="submission" date="2021-02" db="EMBL/GenBank/DDBJ databases">
        <title>Leucobacter sp. CX169.</title>
        <authorList>
            <person name="Cheng Y."/>
        </authorList>
    </citation>
    <scope>NUCLEOTIDE SEQUENCE [LARGE SCALE GENOMIC DNA]</scope>
    <source>
        <strain evidence="15">JY899</strain>
    </source>
</reference>
<evidence type="ECO:0000256" key="8">
    <source>
        <dbReference type="ARBA" id="ARBA00022989"/>
    </source>
</evidence>
<dbReference type="SUPFAM" id="SSF50156">
    <property type="entry name" value="PDZ domain-like"/>
    <property type="match status" value="1"/>
</dbReference>
<dbReference type="PANTHER" id="PTHR42837">
    <property type="entry name" value="REGULATOR OF SIGMA-E PROTEASE RSEP"/>
    <property type="match status" value="1"/>
</dbReference>
<keyword evidence="6" id="KW-0378">Hydrolase</keyword>
<dbReference type="InterPro" id="IPR004387">
    <property type="entry name" value="Pept_M50_Zn"/>
</dbReference>
<proteinExistence type="inferred from homology"/>
<evidence type="ECO:0000256" key="9">
    <source>
        <dbReference type="ARBA" id="ARBA00023049"/>
    </source>
</evidence>
<keyword evidence="7" id="KW-0862">Zinc</keyword>
<accession>A0ABS2TGE9</accession>
<evidence type="ECO:0000256" key="7">
    <source>
        <dbReference type="ARBA" id="ARBA00022833"/>
    </source>
</evidence>
<feature type="domain" description="PDZ" evidence="13">
    <location>
        <begin position="170"/>
        <end position="219"/>
    </location>
</feature>
<dbReference type="RefSeq" id="WP_187996894.1">
    <property type="nucleotide sequence ID" value="NZ_JACEXG010000005.1"/>
</dbReference>
<feature type="domain" description="Peptidase M50" evidence="12">
    <location>
        <begin position="9"/>
        <end position="384"/>
    </location>
</feature>
<keyword evidence="9" id="KW-0482">Metalloprotease</keyword>
<organism evidence="14 15">
    <name type="scientific">Flaviflexus equikiangi</name>
    <dbReference type="NCBI Taxonomy" id="2758573"/>
    <lineage>
        <taxon>Bacteria</taxon>
        <taxon>Bacillati</taxon>
        <taxon>Actinomycetota</taxon>
        <taxon>Actinomycetes</taxon>
        <taxon>Actinomycetales</taxon>
        <taxon>Actinomycetaceae</taxon>
        <taxon>Flaviflexus</taxon>
    </lineage>
</organism>
<evidence type="ECO:0000256" key="4">
    <source>
        <dbReference type="ARBA" id="ARBA00022670"/>
    </source>
</evidence>
<dbReference type="PANTHER" id="PTHR42837:SF2">
    <property type="entry name" value="MEMBRANE METALLOPROTEASE ARASP2, CHLOROPLASTIC-RELATED"/>
    <property type="match status" value="1"/>
</dbReference>
<evidence type="ECO:0000259" key="12">
    <source>
        <dbReference type="Pfam" id="PF02163"/>
    </source>
</evidence>